<dbReference type="GO" id="GO:0006281">
    <property type="term" value="P:DNA repair"/>
    <property type="evidence" value="ECO:0007669"/>
    <property type="project" value="UniProtKB-KW"/>
</dbReference>
<gene>
    <name evidence="10" type="ORF">HY220_02760</name>
</gene>
<reference evidence="10" key="1">
    <citation type="submission" date="2020-07" db="EMBL/GenBank/DDBJ databases">
        <title>Huge and variable diversity of episymbiotic CPR bacteria and DPANN archaea in groundwater ecosystems.</title>
        <authorList>
            <person name="He C.Y."/>
            <person name="Keren R."/>
            <person name="Whittaker M."/>
            <person name="Farag I.F."/>
            <person name="Doudna J."/>
            <person name="Cate J.H.D."/>
            <person name="Banfield J.F."/>
        </authorList>
    </citation>
    <scope>NUCLEOTIDE SEQUENCE</scope>
    <source>
        <strain evidence="10">NC_groundwater_972_Pr1_S-0.2um_49_27</strain>
    </source>
</reference>
<keyword evidence="5" id="KW-0378">Hydrolase</keyword>
<evidence type="ECO:0000256" key="7">
    <source>
        <dbReference type="ARBA" id="ARBA00023014"/>
    </source>
</evidence>
<dbReference type="EMBL" id="JACQCQ010000009">
    <property type="protein sequence ID" value="MBI3627642.1"/>
    <property type="molecule type" value="Genomic_DNA"/>
</dbReference>
<dbReference type="GO" id="GO:0140097">
    <property type="term" value="F:catalytic activity, acting on DNA"/>
    <property type="evidence" value="ECO:0007669"/>
    <property type="project" value="UniProtKB-ARBA"/>
</dbReference>
<evidence type="ECO:0000313" key="10">
    <source>
        <dbReference type="EMBL" id="MBI3627642.1"/>
    </source>
</evidence>
<evidence type="ECO:0000256" key="4">
    <source>
        <dbReference type="ARBA" id="ARBA00022763"/>
    </source>
</evidence>
<evidence type="ECO:0000256" key="8">
    <source>
        <dbReference type="ARBA" id="ARBA00023204"/>
    </source>
</evidence>
<sequence length="23" mass="2570">MCLARSPKCEICPLNKICPSSYI</sequence>
<comment type="similarity">
    <text evidence="2">Belongs to the Nth/MutY family.</text>
</comment>
<evidence type="ECO:0000256" key="1">
    <source>
        <dbReference type="ARBA" id="ARBA00001966"/>
    </source>
</evidence>
<keyword evidence="9" id="KW-0326">Glycosidase</keyword>
<proteinExistence type="inferred from homology"/>
<keyword evidence="7" id="KW-0411">Iron-sulfur</keyword>
<dbReference type="GO" id="GO:0046872">
    <property type="term" value="F:metal ion binding"/>
    <property type="evidence" value="ECO:0007669"/>
    <property type="project" value="UniProtKB-KW"/>
</dbReference>
<comment type="caution">
    <text evidence="10">The sequence shown here is derived from an EMBL/GenBank/DDBJ whole genome shotgun (WGS) entry which is preliminary data.</text>
</comment>
<dbReference type="Gene3D" id="1.10.1670.10">
    <property type="entry name" value="Helix-hairpin-Helix base-excision DNA repair enzymes (C-terminal)"/>
    <property type="match status" value="1"/>
</dbReference>
<dbReference type="GO" id="GO:0051539">
    <property type="term" value="F:4 iron, 4 sulfur cluster binding"/>
    <property type="evidence" value="ECO:0007669"/>
    <property type="project" value="InterPro"/>
</dbReference>
<dbReference type="GO" id="GO:0016798">
    <property type="term" value="F:hydrolase activity, acting on glycosyl bonds"/>
    <property type="evidence" value="ECO:0007669"/>
    <property type="project" value="UniProtKB-KW"/>
</dbReference>
<protein>
    <recommendedName>
        <fullName evidence="12">Endonuclease III</fullName>
    </recommendedName>
</protein>
<dbReference type="InterPro" id="IPR004035">
    <property type="entry name" value="Endouclease-III_FeS-bd_BS"/>
</dbReference>
<evidence type="ECO:0000256" key="5">
    <source>
        <dbReference type="ARBA" id="ARBA00022801"/>
    </source>
</evidence>
<accession>A0A9D6LRZ1</accession>
<dbReference type="InterPro" id="IPR023170">
    <property type="entry name" value="HhH_base_excis_C"/>
</dbReference>
<keyword evidence="6" id="KW-0408">Iron</keyword>
<dbReference type="InterPro" id="IPR003651">
    <property type="entry name" value="Endonuclease3_FeS-loop_motif"/>
</dbReference>
<dbReference type="Proteomes" id="UP000808388">
    <property type="component" value="Unassembled WGS sequence"/>
</dbReference>
<evidence type="ECO:0008006" key="12">
    <source>
        <dbReference type="Google" id="ProtNLM"/>
    </source>
</evidence>
<evidence type="ECO:0000313" key="11">
    <source>
        <dbReference type="Proteomes" id="UP000808388"/>
    </source>
</evidence>
<keyword evidence="3" id="KW-0479">Metal-binding</keyword>
<evidence type="ECO:0000256" key="6">
    <source>
        <dbReference type="ARBA" id="ARBA00023004"/>
    </source>
</evidence>
<dbReference type="InterPro" id="IPR011257">
    <property type="entry name" value="DNA_glycosylase"/>
</dbReference>
<dbReference type="SUPFAM" id="SSF48150">
    <property type="entry name" value="DNA-glycosylase"/>
    <property type="match status" value="1"/>
</dbReference>
<organism evidence="10 11">
    <name type="scientific">Candidatus Sungiibacteriota bacterium</name>
    <dbReference type="NCBI Taxonomy" id="2750080"/>
    <lineage>
        <taxon>Bacteria</taxon>
        <taxon>Candidatus Sungiibacteriota</taxon>
    </lineage>
</organism>
<name>A0A9D6LRZ1_9BACT</name>
<evidence type="ECO:0000256" key="2">
    <source>
        <dbReference type="ARBA" id="ARBA00008343"/>
    </source>
</evidence>
<dbReference type="SMART" id="SM00525">
    <property type="entry name" value="FES"/>
    <property type="match status" value="1"/>
</dbReference>
<dbReference type="Pfam" id="PF10576">
    <property type="entry name" value="EndIII_4Fe-2S"/>
    <property type="match status" value="1"/>
</dbReference>
<keyword evidence="8" id="KW-0234">DNA repair</keyword>
<comment type="cofactor">
    <cofactor evidence="1">
        <name>[4Fe-4S] cluster</name>
        <dbReference type="ChEBI" id="CHEBI:49883"/>
    </cofactor>
</comment>
<keyword evidence="4" id="KW-0227">DNA damage</keyword>
<dbReference type="AlphaFoldDB" id="A0A9D6LRZ1"/>
<evidence type="ECO:0000256" key="3">
    <source>
        <dbReference type="ARBA" id="ARBA00022723"/>
    </source>
</evidence>
<dbReference type="PROSITE" id="PS00764">
    <property type="entry name" value="ENDONUCLEASE_III_1"/>
    <property type="match status" value="1"/>
</dbReference>
<evidence type="ECO:0000256" key="9">
    <source>
        <dbReference type="ARBA" id="ARBA00023295"/>
    </source>
</evidence>